<organism evidence="8 9">
    <name type="scientific">Pontibacillus halophilus JSM 076056 = DSM 19796</name>
    <dbReference type="NCBI Taxonomy" id="1385510"/>
    <lineage>
        <taxon>Bacteria</taxon>
        <taxon>Bacillati</taxon>
        <taxon>Bacillota</taxon>
        <taxon>Bacilli</taxon>
        <taxon>Bacillales</taxon>
        <taxon>Bacillaceae</taxon>
        <taxon>Pontibacillus</taxon>
    </lineage>
</organism>
<feature type="transmembrane region" description="Helical" evidence="6">
    <location>
        <begin position="232"/>
        <end position="254"/>
    </location>
</feature>
<dbReference type="OrthoDB" id="9768837at2"/>
<evidence type="ECO:0000256" key="6">
    <source>
        <dbReference type="SAM" id="Phobius"/>
    </source>
</evidence>
<dbReference type="RefSeq" id="WP_026800290.1">
    <property type="nucleotide sequence ID" value="NZ_AULI01000007.1"/>
</dbReference>
<keyword evidence="2" id="KW-1003">Cell membrane</keyword>
<dbReference type="STRING" id="1385510.GCA_000425205_01897"/>
<evidence type="ECO:0000256" key="4">
    <source>
        <dbReference type="ARBA" id="ARBA00022989"/>
    </source>
</evidence>
<keyword evidence="9" id="KW-1185">Reference proteome</keyword>
<comment type="caution">
    <text evidence="8">The sequence shown here is derived from an EMBL/GenBank/DDBJ whole genome shotgun (WGS) entry which is preliminary data.</text>
</comment>
<dbReference type="GO" id="GO:0005886">
    <property type="term" value="C:plasma membrane"/>
    <property type="evidence" value="ECO:0007669"/>
    <property type="project" value="UniProtKB-SubCell"/>
</dbReference>
<evidence type="ECO:0000256" key="2">
    <source>
        <dbReference type="ARBA" id="ARBA00022475"/>
    </source>
</evidence>
<feature type="transmembrane region" description="Helical" evidence="6">
    <location>
        <begin position="182"/>
        <end position="203"/>
    </location>
</feature>
<keyword evidence="5 6" id="KW-0472">Membrane</keyword>
<gene>
    <name evidence="8" type="ORF">N781_14785</name>
</gene>
<dbReference type="PANTHER" id="PTHR30294">
    <property type="entry name" value="MEMBRANE COMPONENT OF ABC TRANSPORTER YHHJ-RELATED"/>
    <property type="match status" value="1"/>
</dbReference>
<dbReference type="AlphaFoldDB" id="A0A0A5GKU7"/>
<protein>
    <recommendedName>
        <fullName evidence="7">ABC-2 type transporter transmembrane domain-containing protein</fullName>
    </recommendedName>
</protein>
<dbReference type="InterPro" id="IPR013525">
    <property type="entry name" value="ABC2_TM"/>
</dbReference>
<feature type="transmembrane region" description="Helical" evidence="6">
    <location>
        <begin position="278"/>
        <end position="301"/>
    </location>
</feature>
<feature type="transmembrane region" description="Helical" evidence="6">
    <location>
        <begin position="20"/>
        <end position="45"/>
    </location>
</feature>
<evidence type="ECO:0000256" key="5">
    <source>
        <dbReference type="ARBA" id="ARBA00023136"/>
    </source>
</evidence>
<dbReference type="EMBL" id="AVPE01000005">
    <property type="protein sequence ID" value="KGX92594.1"/>
    <property type="molecule type" value="Genomic_DNA"/>
</dbReference>
<comment type="subcellular location">
    <subcellularLocation>
        <location evidence="1">Cell membrane</location>
        <topology evidence="1">Multi-pass membrane protein</topology>
    </subcellularLocation>
</comment>
<dbReference type="PANTHER" id="PTHR30294:SF29">
    <property type="entry name" value="MULTIDRUG ABC TRANSPORTER PERMEASE YBHS-RELATED"/>
    <property type="match status" value="1"/>
</dbReference>
<evidence type="ECO:0000259" key="7">
    <source>
        <dbReference type="Pfam" id="PF12698"/>
    </source>
</evidence>
<sequence length="421" mass="46610">MSKFLIVFWYTFLTKLKSKTFIITTSLFLLVVIAGTNFQSIMGLFEGDEQKLEQIAVQDESGELFTPLQEQVVSDQYELIEYSESGEEAKDAVIEGEYAGYLELRLGESGLPEATYFAKNLTSNNYGNSLTGFLQQLKTQYATSQLNVDSQLLQEAFAPVAFETTTLEEGAKTQEELGRAMGIVYVIVLLLYITMIMYGTMIATEVATEKSSRVMEILISSVSPVKQMFGKILGICLLGIVQLLLIAVVAFISIQANGGIEATAVGEFITMDGMETTLVLYGVLFFILGYLLYSTLAAMLGSLVSKTEEVNQIITPLMLLIIAAFMLTMTGFANPEAKYIEICSFIPFFTPLLMLLRIGMVSPPMWQILISIVLLIASIVALGYFGARIYRGGVLMYNRTSLFKDIRQAITLSKKERNTSN</sequence>
<keyword evidence="4 6" id="KW-1133">Transmembrane helix</keyword>
<feature type="transmembrane region" description="Helical" evidence="6">
    <location>
        <begin position="313"/>
        <end position="332"/>
    </location>
</feature>
<feature type="transmembrane region" description="Helical" evidence="6">
    <location>
        <begin position="366"/>
        <end position="387"/>
    </location>
</feature>
<dbReference type="eggNOG" id="COG1668">
    <property type="taxonomic scope" value="Bacteria"/>
</dbReference>
<dbReference type="Pfam" id="PF12698">
    <property type="entry name" value="ABC2_membrane_3"/>
    <property type="match status" value="1"/>
</dbReference>
<name>A0A0A5GKU7_9BACI</name>
<feature type="domain" description="ABC-2 type transporter transmembrane" evidence="7">
    <location>
        <begin position="19"/>
        <end position="385"/>
    </location>
</feature>
<evidence type="ECO:0000256" key="1">
    <source>
        <dbReference type="ARBA" id="ARBA00004651"/>
    </source>
</evidence>
<reference evidence="8 9" key="1">
    <citation type="submission" date="2013-08" db="EMBL/GenBank/DDBJ databases">
        <authorList>
            <person name="Huang J."/>
            <person name="Wang G."/>
        </authorList>
    </citation>
    <scope>NUCLEOTIDE SEQUENCE [LARGE SCALE GENOMIC DNA]</scope>
    <source>
        <strain evidence="8 9">JSM 076056</strain>
    </source>
</reference>
<dbReference type="GO" id="GO:0140359">
    <property type="term" value="F:ABC-type transporter activity"/>
    <property type="evidence" value="ECO:0007669"/>
    <property type="project" value="InterPro"/>
</dbReference>
<keyword evidence="3 6" id="KW-0812">Transmembrane</keyword>
<dbReference type="InterPro" id="IPR051449">
    <property type="entry name" value="ABC-2_transporter_component"/>
</dbReference>
<evidence type="ECO:0000313" key="8">
    <source>
        <dbReference type="EMBL" id="KGX92594.1"/>
    </source>
</evidence>
<feature type="transmembrane region" description="Helical" evidence="6">
    <location>
        <begin position="339"/>
        <end position="360"/>
    </location>
</feature>
<dbReference type="Proteomes" id="UP000030528">
    <property type="component" value="Unassembled WGS sequence"/>
</dbReference>
<evidence type="ECO:0000313" key="9">
    <source>
        <dbReference type="Proteomes" id="UP000030528"/>
    </source>
</evidence>
<accession>A0A0A5GKU7</accession>
<proteinExistence type="predicted"/>
<evidence type="ECO:0000256" key="3">
    <source>
        <dbReference type="ARBA" id="ARBA00022692"/>
    </source>
</evidence>